<dbReference type="PANTHER" id="PTHR11070">
    <property type="entry name" value="UVRD / RECB / PCRA DNA HELICASE FAMILY MEMBER"/>
    <property type="match status" value="1"/>
</dbReference>
<evidence type="ECO:0000256" key="2">
    <source>
        <dbReference type="ARBA" id="ARBA00022801"/>
    </source>
</evidence>
<dbReference type="InterPro" id="IPR027417">
    <property type="entry name" value="P-loop_NTPase"/>
</dbReference>
<gene>
    <name evidence="8" type="ORF">K814_0121870</name>
</gene>
<dbReference type="AlphaFoldDB" id="A0A0A1YUX1"/>
<dbReference type="Gene3D" id="3.40.50.300">
    <property type="entry name" value="P-loop containing nucleotide triphosphate hydrolases"/>
    <property type="match status" value="2"/>
</dbReference>
<dbReference type="EMBL" id="ASGY01000164">
    <property type="protein sequence ID" value="KGE65830.1"/>
    <property type="molecule type" value="Genomic_DNA"/>
</dbReference>
<proteinExistence type="predicted"/>
<evidence type="ECO:0000256" key="6">
    <source>
        <dbReference type="PROSITE-ProRule" id="PRU00560"/>
    </source>
</evidence>
<dbReference type="GO" id="GO:0043138">
    <property type="term" value="F:3'-5' DNA helicase activity"/>
    <property type="evidence" value="ECO:0007669"/>
    <property type="project" value="TreeGrafter"/>
</dbReference>
<evidence type="ECO:0000313" key="9">
    <source>
        <dbReference type="Proteomes" id="UP000030060"/>
    </source>
</evidence>
<feature type="binding site" evidence="6">
    <location>
        <begin position="24"/>
        <end position="31"/>
    </location>
    <ligand>
        <name>ATP</name>
        <dbReference type="ChEBI" id="CHEBI:30616"/>
    </ligand>
</feature>
<dbReference type="GO" id="GO:0003677">
    <property type="term" value="F:DNA binding"/>
    <property type="evidence" value="ECO:0007669"/>
    <property type="project" value="InterPro"/>
</dbReference>
<dbReference type="GO" id="GO:0005524">
    <property type="term" value="F:ATP binding"/>
    <property type="evidence" value="ECO:0007669"/>
    <property type="project" value="UniProtKB-UniRule"/>
</dbReference>
<dbReference type="PROSITE" id="PS51198">
    <property type="entry name" value="UVRD_HELICASE_ATP_BIND"/>
    <property type="match status" value="1"/>
</dbReference>
<reference evidence="8 9" key="1">
    <citation type="journal article" date="2013" name="Genome Announc.">
        <title>Draft Genome Sequence of Pseudomonas fluorescens LMG 5329, a White Line-Inducing Principle-Producing Bioindicator for the Mushroom Pathogen Pseudomonas tolaasii.</title>
        <authorList>
            <person name="Ghequire M.G."/>
            <person name="Rokni-Zadeh H."/>
            <person name="Zarrineh P."/>
            <person name="De Mot R."/>
        </authorList>
    </citation>
    <scope>NUCLEOTIDE SEQUENCE [LARGE SCALE GENOMIC DNA]</scope>
    <source>
        <strain evidence="8 9">LMG 5329</strain>
    </source>
</reference>
<dbReference type="Proteomes" id="UP000030060">
    <property type="component" value="Unassembled WGS sequence"/>
</dbReference>
<keyword evidence="2 6" id="KW-0378">Hydrolase</keyword>
<evidence type="ECO:0000256" key="1">
    <source>
        <dbReference type="ARBA" id="ARBA00022741"/>
    </source>
</evidence>
<evidence type="ECO:0000313" key="8">
    <source>
        <dbReference type="EMBL" id="KGE65830.1"/>
    </source>
</evidence>
<evidence type="ECO:0000256" key="5">
    <source>
        <dbReference type="ARBA" id="ARBA00034923"/>
    </source>
</evidence>
<sequence length="580" mass="65021">MTFPTDEQRAYIGASLEENIYLKACPGSGKTEVLAAMVCKSIQKWRRFPSGIAVLTFSNSATDELKLRLTEHLGEPLAHPHCVSTFDSFLLTHIVAKIASQITGYPGRDGDYRIRLIDKTANIFRTKTKICGRTISACKYDYDLDSKRFVFATGELTDVQLNAAELSAETKQDLVDTKKRFWKGGFATYRDIDMIALMALRGTQFEEYLAKVVRRFPITVVDECQDLSAEQLDIVRQLARRGMKFHFVGDLNQSIYGFRKSNPERVRKLLDDLQFTEYELTANWRSGQAIVDLCSDLLNVAKSAGNPNIEPLKPKLIQYQQCPSELTPLIIALAQGYQDVVIVARGHSTLQRFSRGGKFSVLEDLALSCVSIESQNLEEVRRALKSFAGWLAFKLNLEVTPASLYCPIEIESKLAWRRFVFNCLKYLSVCGASDIGLTWKQWAALAKRAIRQIPDQPFALEAIAAKLTGLKEVSLVAPAGLGSQALSARLSMAHQQPASTRRYATIHQVKGETHDVTVVVSSLKSGSQSHWKDWLKDPLSEAARFAYVASSRPRHLLIWGVKVLKPNEKQRMVELGFDIC</sequence>
<dbReference type="Pfam" id="PF00580">
    <property type="entry name" value="UvrD-helicase"/>
    <property type="match status" value="1"/>
</dbReference>
<dbReference type="OrthoDB" id="7211215at2"/>
<feature type="domain" description="UvrD-like helicase ATP-binding" evidence="7">
    <location>
        <begin position="3"/>
        <end position="287"/>
    </location>
</feature>
<dbReference type="GO" id="GO:0000725">
    <property type="term" value="P:recombinational repair"/>
    <property type="evidence" value="ECO:0007669"/>
    <property type="project" value="TreeGrafter"/>
</dbReference>
<keyword evidence="3 6" id="KW-0347">Helicase</keyword>
<evidence type="ECO:0000259" key="7">
    <source>
        <dbReference type="PROSITE" id="PS51198"/>
    </source>
</evidence>
<evidence type="ECO:0000256" key="4">
    <source>
        <dbReference type="ARBA" id="ARBA00022840"/>
    </source>
</evidence>
<accession>A0A0A1YUX1</accession>
<comment type="caution">
    <text evidence="8">The sequence shown here is derived from an EMBL/GenBank/DDBJ whole genome shotgun (WGS) entry which is preliminary data.</text>
</comment>
<dbReference type="SUPFAM" id="SSF52540">
    <property type="entry name" value="P-loop containing nucleoside triphosphate hydrolases"/>
    <property type="match status" value="1"/>
</dbReference>
<dbReference type="InterPro" id="IPR014016">
    <property type="entry name" value="UvrD-like_ATP-bd"/>
</dbReference>
<dbReference type="InterPro" id="IPR000212">
    <property type="entry name" value="DNA_helicase_UvrD/REP"/>
</dbReference>
<dbReference type="GO" id="GO:0016787">
    <property type="term" value="F:hydrolase activity"/>
    <property type="evidence" value="ECO:0007669"/>
    <property type="project" value="UniProtKB-UniRule"/>
</dbReference>
<evidence type="ECO:0000256" key="3">
    <source>
        <dbReference type="ARBA" id="ARBA00022806"/>
    </source>
</evidence>
<keyword evidence="1 6" id="KW-0547">Nucleotide-binding</keyword>
<name>A0A0A1YUX1_PSEFL</name>
<dbReference type="RefSeq" id="WP_016978902.1">
    <property type="nucleotide sequence ID" value="NZ_ASGY01000164.1"/>
</dbReference>
<protein>
    <recommendedName>
        <fullName evidence="5">DNA 3'-5' helicase II</fullName>
    </recommendedName>
</protein>
<dbReference type="PANTHER" id="PTHR11070:SF2">
    <property type="entry name" value="ATP-DEPENDENT DNA HELICASE SRS2"/>
    <property type="match status" value="1"/>
</dbReference>
<organism evidence="8 9">
    <name type="scientific">Pseudomonas fluorescens LMG 5329</name>
    <dbReference type="NCBI Taxonomy" id="1324332"/>
    <lineage>
        <taxon>Bacteria</taxon>
        <taxon>Pseudomonadati</taxon>
        <taxon>Pseudomonadota</taxon>
        <taxon>Gammaproteobacteria</taxon>
        <taxon>Pseudomonadales</taxon>
        <taxon>Pseudomonadaceae</taxon>
        <taxon>Pseudomonas</taxon>
    </lineage>
</organism>
<keyword evidence="4 6" id="KW-0067">ATP-binding</keyword>